<protein>
    <submittedName>
        <fullName evidence="3">Polyisoprenoid-binding protein YceI</fullName>
    </submittedName>
</protein>
<keyword evidence="4" id="KW-1185">Reference proteome</keyword>
<evidence type="ECO:0000256" key="1">
    <source>
        <dbReference type="SAM" id="SignalP"/>
    </source>
</evidence>
<reference evidence="3 4" key="1">
    <citation type="submission" date="2019-06" db="EMBL/GenBank/DDBJ databases">
        <title>Spirosoma utsteinense sp. nov. isolated from Antarctic ice-free soils.</title>
        <authorList>
            <person name="Tahon G."/>
        </authorList>
    </citation>
    <scope>NUCLEOTIDE SEQUENCE [LARGE SCALE GENOMIC DNA]</scope>
    <source>
        <strain evidence="3 4">LMG 31447</strain>
    </source>
</reference>
<dbReference type="InterPro" id="IPR036761">
    <property type="entry name" value="TTHA0802/YceI-like_sf"/>
</dbReference>
<dbReference type="InterPro" id="IPR007372">
    <property type="entry name" value="Lipid/polyisoprenoid-bd_YceI"/>
</dbReference>
<dbReference type="Pfam" id="PF04264">
    <property type="entry name" value="YceI"/>
    <property type="match status" value="1"/>
</dbReference>
<sequence>MRYIILLVSLVATLPSLAGSPAAGVPAAGTPAAGRTKLVIDKTRSTATYTMKHPMHTWDGVSRDVNGALIYNADTKQIENVAIVVKVASFDTKNANRDSHAIEVLDGIKYPTVSFTAQDIRSNPDGTLAIVGKLTFHGVTRPLTIQATRQETTDGFRVEGTFPISLTDYQIEKPSLMMVPVEDVMTMKFNLAFKQVTPLVSP</sequence>
<feature type="domain" description="Lipid/polyisoprenoid-binding YceI-like" evidence="2">
    <location>
        <begin position="37"/>
        <end position="194"/>
    </location>
</feature>
<dbReference type="EMBL" id="VFIA01000023">
    <property type="protein sequence ID" value="MBC3793146.1"/>
    <property type="molecule type" value="Genomic_DNA"/>
</dbReference>
<proteinExistence type="predicted"/>
<dbReference type="SMART" id="SM00867">
    <property type="entry name" value="YceI"/>
    <property type="match status" value="1"/>
</dbReference>
<evidence type="ECO:0000313" key="3">
    <source>
        <dbReference type="EMBL" id="MBC3793146.1"/>
    </source>
</evidence>
<comment type="caution">
    <text evidence="3">The sequence shown here is derived from an EMBL/GenBank/DDBJ whole genome shotgun (WGS) entry which is preliminary data.</text>
</comment>
<organism evidence="3 4">
    <name type="scientific">Spirosoma utsteinense</name>
    <dbReference type="NCBI Taxonomy" id="2585773"/>
    <lineage>
        <taxon>Bacteria</taxon>
        <taxon>Pseudomonadati</taxon>
        <taxon>Bacteroidota</taxon>
        <taxon>Cytophagia</taxon>
        <taxon>Cytophagales</taxon>
        <taxon>Cytophagaceae</taxon>
        <taxon>Spirosoma</taxon>
    </lineage>
</organism>
<dbReference type="SUPFAM" id="SSF101874">
    <property type="entry name" value="YceI-like"/>
    <property type="match status" value="1"/>
</dbReference>
<dbReference type="RefSeq" id="WP_186738933.1">
    <property type="nucleotide sequence ID" value="NZ_VFIA01000023.1"/>
</dbReference>
<name>A0ABR6W990_9BACT</name>
<dbReference type="PANTHER" id="PTHR34406:SF1">
    <property type="entry name" value="PROTEIN YCEI"/>
    <property type="match status" value="1"/>
</dbReference>
<dbReference type="Gene3D" id="2.40.128.110">
    <property type="entry name" value="Lipid/polyisoprenoid-binding, YceI-like"/>
    <property type="match status" value="1"/>
</dbReference>
<feature type="signal peptide" evidence="1">
    <location>
        <begin position="1"/>
        <end position="18"/>
    </location>
</feature>
<feature type="chain" id="PRO_5046465445" evidence="1">
    <location>
        <begin position="19"/>
        <end position="202"/>
    </location>
</feature>
<evidence type="ECO:0000313" key="4">
    <source>
        <dbReference type="Proteomes" id="UP000700732"/>
    </source>
</evidence>
<dbReference type="PANTHER" id="PTHR34406">
    <property type="entry name" value="PROTEIN YCEI"/>
    <property type="match status" value="1"/>
</dbReference>
<dbReference type="Proteomes" id="UP000700732">
    <property type="component" value="Unassembled WGS sequence"/>
</dbReference>
<gene>
    <name evidence="3" type="ORF">FH603_3663</name>
</gene>
<keyword evidence="1" id="KW-0732">Signal</keyword>
<accession>A0ABR6W990</accession>
<evidence type="ECO:0000259" key="2">
    <source>
        <dbReference type="SMART" id="SM00867"/>
    </source>
</evidence>